<keyword evidence="2" id="KW-0223">Dioxygenase</keyword>
<dbReference type="EMBL" id="NPEF02000016">
    <property type="protein sequence ID" value="MDV6236747.1"/>
    <property type="molecule type" value="Genomic_DNA"/>
</dbReference>
<dbReference type="RefSeq" id="WP_317573346.1">
    <property type="nucleotide sequence ID" value="NZ_NPEF02000016.1"/>
</dbReference>
<keyword evidence="2" id="KW-0560">Oxidoreductase</keyword>
<comment type="caution">
    <text evidence="2">The sequence shown here is derived from an EMBL/GenBank/DDBJ whole genome shotgun (WGS) entry which is preliminary data.</text>
</comment>
<accession>A0AAE4QQ77</accession>
<dbReference type="PANTHER" id="PTHR20883">
    <property type="entry name" value="PHYTANOYL-COA DIOXYGENASE DOMAIN CONTAINING 1"/>
    <property type="match status" value="1"/>
</dbReference>
<protein>
    <submittedName>
        <fullName evidence="2">Phytanoyl-CoA dioxygenase family protein</fullName>
    </submittedName>
</protein>
<dbReference type="PANTHER" id="PTHR20883:SF48">
    <property type="entry name" value="ECTOINE DIOXYGENASE"/>
    <property type="match status" value="1"/>
</dbReference>
<keyword evidence="3" id="KW-1185">Reference proteome</keyword>
<name>A0AAE4QQ77_9LEPT</name>
<reference evidence="2 3" key="1">
    <citation type="journal article" date="2018" name="Microb. Genom.">
        <title>Deciphering the unexplored Leptospira diversity from soils uncovers genomic evolution to virulence.</title>
        <authorList>
            <person name="Thibeaux R."/>
            <person name="Iraola G."/>
            <person name="Ferres I."/>
            <person name="Bierque E."/>
            <person name="Girault D."/>
            <person name="Soupe-Gilbert M.E."/>
            <person name="Picardeau M."/>
            <person name="Goarant C."/>
        </authorList>
    </citation>
    <scope>NUCLEOTIDE SEQUENCE [LARGE SCALE GENOMIC DNA]</scope>
    <source>
        <strain evidence="2 3">ATI7-C-A5</strain>
    </source>
</reference>
<dbReference type="GO" id="GO:0016706">
    <property type="term" value="F:2-oxoglutarate-dependent dioxygenase activity"/>
    <property type="evidence" value="ECO:0007669"/>
    <property type="project" value="UniProtKB-ARBA"/>
</dbReference>
<dbReference type="GO" id="GO:0005506">
    <property type="term" value="F:iron ion binding"/>
    <property type="evidence" value="ECO:0007669"/>
    <property type="project" value="UniProtKB-ARBA"/>
</dbReference>
<comment type="cofactor">
    <cofactor evidence="1">
        <name>Fe(2+)</name>
        <dbReference type="ChEBI" id="CHEBI:29033"/>
    </cofactor>
</comment>
<organism evidence="2 3">
    <name type="scientific">Leptospira ellisii</name>
    <dbReference type="NCBI Taxonomy" id="2023197"/>
    <lineage>
        <taxon>Bacteria</taxon>
        <taxon>Pseudomonadati</taxon>
        <taxon>Spirochaetota</taxon>
        <taxon>Spirochaetia</taxon>
        <taxon>Leptospirales</taxon>
        <taxon>Leptospiraceae</taxon>
        <taxon>Leptospira</taxon>
    </lineage>
</organism>
<gene>
    <name evidence="2" type="ORF">CH379_014050</name>
</gene>
<sequence>MNSVSKESEFKRDGYFLFRGFFDPGELRTVSAIILRANYVWRKKHDFIGNVNSAYLTGKDFLTGPEDRETMFRFLSSERLVSIARIFLNSNVYFLNTQLFFDPEEGTKRPYWHRDVQYLGAEEEEQKNIIRRDGVLHFRIPLREDPGLELIPGSHTRWDTPLEFDTRMERNGRRHSDELPGSIRIPHSPGDLLVFSAHTIHRGVYGSDRSSFDILYTSFPAQKSEIDRMRHFPDSDSIHFERSIFRTT</sequence>
<dbReference type="AlphaFoldDB" id="A0AAE4QQ77"/>
<dbReference type="InterPro" id="IPR008775">
    <property type="entry name" value="Phytyl_CoA_dOase-like"/>
</dbReference>
<dbReference type="Gene3D" id="2.60.120.620">
    <property type="entry name" value="q2cbj1_9rhob like domain"/>
    <property type="match status" value="1"/>
</dbReference>
<evidence type="ECO:0000313" key="2">
    <source>
        <dbReference type="EMBL" id="MDV6236747.1"/>
    </source>
</evidence>
<dbReference type="SUPFAM" id="SSF51197">
    <property type="entry name" value="Clavaminate synthase-like"/>
    <property type="match status" value="1"/>
</dbReference>
<dbReference type="Proteomes" id="UP000232122">
    <property type="component" value="Unassembled WGS sequence"/>
</dbReference>
<evidence type="ECO:0000256" key="1">
    <source>
        <dbReference type="ARBA" id="ARBA00001954"/>
    </source>
</evidence>
<evidence type="ECO:0000313" key="3">
    <source>
        <dbReference type="Proteomes" id="UP000232122"/>
    </source>
</evidence>
<proteinExistence type="predicted"/>
<dbReference type="Pfam" id="PF05721">
    <property type="entry name" value="PhyH"/>
    <property type="match status" value="1"/>
</dbReference>